<organism evidence="10 11">
    <name type="scientific">Cylindrotheca closterium</name>
    <dbReference type="NCBI Taxonomy" id="2856"/>
    <lineage>
        <taxon>Eukaryota</taxon>
        <taxon>Sar</taxon>
        <taxon>Stramenopiles</taxon>
        <taxon>Ochrophyta</taxon>
        <taxon>Bacillariophyta</taxon>
        <taxon>Bacillariophyceae</taxon>
        <taxon>Bacillariophycidae</taxon>
        <taxon>Bacillariales</taxon>
        <taxon>Bacillariaceae</taxon>
        <taxon>Cylindrotheca</taxon>
    </lineage>
</organism>
<dbReference type="GO" id="GO:0007030">
    <property type="term" value="P:Golgi organization"/>
    <property type="evidence" value="ECO:0007669"/>
    <property type="project" value="InterPro"/>
</dbReference>
<keyword evidence="2 9" id="KW-0812">Transmembrane</keyword>
<feature type="coiled-coil region" evidence="7">
    <location>
        <begin position="443"/>
        <end position="477"/>
    </location>
</feature>
<feature type="compositionally biased region" description="Basic and acidic residues" evidence="8">
    <location>
        <begin position="159"/>
        <end position="177"/>
    </location>
</feature>
<evidence type="ECO:0000256" key="6">
    <source>
        <dbReference type="ARBA" id="ARBA00023136"/>
    </source>
</evidence>
<name>A0AAD2JI55_9STRA</name>
<feature type="compositionally biased region" description="Acidic residues" evidence="8">
    <location>
        <begin position="118"/>
        <end position="129"/>
    </location>
</feature>
<evidence type="ECO:0000256" key="3">
    <source>
        <dbReference type="ARBA" id="ARBA00022989"/>
    </source>
</evidence>
<keyword evidence="6 9" id="KW-0472">Membrane</keyword>
<dbReference type="PANTHER" id="PTHR13815">
    <property type="entry name" value="GOLGIN-84"/>
    <property type="match status" value="1"/>
</dbReference>
<feature type="transmembrane region" description="Helical" evidence="9">
    <location>
        <begin position="661"/>
        <end position="680"/>
    </location>
</feature>
<evidence type="ECO:0000256" key="5">
    <source>
        <dbReference type="ARBA" id="ARBA00023054"/>
    </source>
</evidence>
<sequence length="715" mass="79456">MSKWLSSVNNLLEKLDDTAEAVAEERRATGEEDTLSPAPAIEEILAKRGLADDGDEKQVQAVQRDDVDAIELDDFGAFDDFDNDVLGDKAGSVPEQGESRSNENLETPTDDTPNSENYESDPEPNEEEELKSKGEEDKFFIAIVPEKQDKGGALAQSAETRHDNRTEGVKESSEPKASKVPTIPPKSAPAKASKPGREKELVMEAKEAQKEARTLRRHVVSLNSQLESAEIELQAQRKELERAAEQMEKDRIRTKEAKEVAMKIHTNELEALRSQHDKALKEQQARFEQQVDSYRNKLTDMKSQKKQEDGDWSKEMTSVVKREKELNQQVMSLEDEKVTLLSQISTLQGQQEALGSRLESLTQAADNAADREHEAEDRLDNALTQHARQISQRQAREAELERTVQELNAALVAKARNGAVPRSQQSNNRMSGETEDTSLSVRMETLQNEYDTAAAHLALEKEKSEALQIQLREMSKESTQEASASHAMQLQYDRKVADLQLTVSKLQHEKTQKDTNGLDASGTGTIQDDHTMSTQVKVLSEQLMNLREKITNQSSENSALKNRLQIAIDRAQEAEDQLAIISCTGANGDYDSVEKGNLQPGLGRRRKGKTPNSGSIRTAMLLNTGQGERTEQIGKVVDVVDSFAVTTGKYLRRNPIARAGFIFYLVLIHLWTFVLLFVHAHSFDTVGDNTQGTSLRVVHGPGALMQKDPGQGASP</sequence>
<keyword evidence="5 7" id="KW-0175">Coiled coil</keyword>
<keyword evidence="3 9" id="KW-1133">Transmembrane helix</keyword>
<protein>
    <recommendedName>
        <fullName evidence="12">Golgin-84</fullName>
    </recommendedName>
</protein>
<dbReference type="Proteomes" id="UP001295423">
    <property type="component" value="Unassembled WGS sequence"/>
</dbReference>
<comment type="subcellular location">
    <subcellularLocation>
        <location evidence="1">Golgi apparatus membrane</location>
        <topology evidence="1">Single-pass membrane protein</topology>
    </subcellularLocation>
</comment>
<feature type="compositionally biased region" description="Basic and acidic residues" evidence="8">
    <location>
        <begin position="195"/>
        <end position="204"/>
    </location>
</feature>
<evidence type="ECO:0000256" key="9">
    <source>
        <dbReference type="SAM" id="Phobius"/>
    </source>
</evidence>
<dbReference type="GO" id="GO:0000301">
    <property type="term" value="P:retrograde transport, vesicle recycling within Golgi"/>
    <property type="evidence" value="ECO:0007669"/>
    <property type="project" value="TreeGrafter"/>
</dbReference>
<evidence type="ECO:0000256" key="4">
    <source>
        <dbReference type="ARBA" id="ARBA00023034"/>
    </source>
</evidence>
<evidence type="ECO:0000256" key="8">
    <source>
        <dbReference type="SAM" id="MobiDB-lite"/>
    </source>
</evidence>
<dbReference type="Pfam" id="PF09787">
    <property type="entry name" value="Golgin_A5"/>
    <property type="match status" value="1"/>
</dbReference>
<reference evidence="10" key="1">
    <citation type="submission" date="2023-08" db="EMBL/GenBank/DDBJ databases">
        <authorList>
            <person name="Audoor S."/>
            <person name="Bilcke G."/>
        </authorList>
    </citation>
    <scope>NUCLEOTIDE SEQUENCE</scope>
</reference>
<evidence type="ECO:0000313" key="11">
    <source>
        <dbReference type="Proteomes" id="UP001295423"/>
    </source>
</evidence>
<dbReference type="AlphaFoldDB" id="A0AAD2JI55"/>
<evidence type="ECO:0008006" key="12">
    <source>
        <dbReference type="Google" id="ProtNLM"/>
    </source>
</evidence>
<dbReference type="InterPro" id="IPR019177">
    <property type="entry name" value="Golgin_subfamily_A_member_5"/>
</dbReference>
<keyword evidence="4" id="KW-0333">Golgi apparatus</keyword>
<keyword evidence="11" id="KW-1185">Reference proteome</keyword>
<feature type="region of interest" description="Disordered" evidence="8">
    <location>
        <begin position="507"/>
        <end position="528"/>
    </location>
</feature>
<feature type="compositionally biased region" description="Basic and acidic residues" evidence="8">
    <location>
        <begin position="130"/>
        <end position="139"/>
    </location>
</feature>
<accession>A0AAD2JI55</accession>
<dbReference type="GO" id="GO:0000139">
    <property type="term" value="C:Golgi membrane"/>
    <property type="evidence" value="ECO:0007669"/>
    <property type="project" value="UniProtKB-SubCell"/>
</dbReference>
<feature type="compositionally biased region" description="Polar residues" evidence="8">
    <location>
        <begin position="422"/>
        <end position="438"/>
    </location>
</feature>
<dbReference type="EMBL" id="CAKOGP040001783">
    <property type="protein sequence ID" value="CAJ1951498.1"/>
    <property type="molecule type" value="Genomic_DNA"/>
</dbReference>
<feature type="coiled-coil region" evidence="7">
    <location>
        <begin position="536"/>
        <end position="577"/>
    </location>
</feature>
<evidence type="ECO:0000256" key="1">
    <source>
        <dbReference type="ARBA" id="ARBA00004194"/>
    </source>
</evidence>
<evidence type="ECO:0000313" key="10">
    <source>
        <dbReference type="EMBL" id="CAJ1951498.1"/>
    </source>
</evidence>
<dbReference type="PANTHER" id="PTHR13815:SF7">
    <property type="entry name" value="GOLGIN SUBFAMILY A MEMBER 5"/>
    <property type="match status" value="1"/>
</dbReference>
<feature type="region of interest" description="Disordered" evidence="8">
    <location>
        <begin position="78"/>
        <end position="204"/>
    </location>
</feature>
<comment type="caution">
    <text evidence="10">The sequence shown here is derived from an EMBL/GenBank/DDBJ whole genome shotgun (WGS) entry which is preliminary data.</text>
</comment>
<feature type="region of interest" description="Disordered" evidence="8">
    <location>
        <begin position="417"/>
        <end position="438"/>
    </location>
</feature>
<proteinExistence type="predicted"/>
<dbReference type="GO" id="GO:0031985">
    <property type="term" value="C:Golgi cisterna"/>
    <property type="evidence" value="ECO:0007669"/>
    <property type="project" value="TreeGrafter"/>
</dbReference>
<evidence type="ECO:0000256" key="7">
    <source>
        <dbReference type="SAM" id="Coils"/>
    </source>
</evidence>
<evidence type="ECO:0000256" key="2">
    <source>
        <dbReference type="ARBA" id="ARBA00022692"/>
    </source>
</evidence>
<gene>
    <name evidence="10" type="ORF">CYCCA115_LOCUS13102</name>
</gene>